<feature type="transmembrane region" description="Helical" evidence="1">
    <location>
        <begin position="196"/>
        <end position="217"/>
    </location>
</feature>
<proteinExistence type="predicted"/>
<accession>A0AAU9PQM8</accession>
<reference evidence="2 3" key="1">
    <citation type="submission" date="2022-01" db="EMBL/GenBank/DDBJ databases">
        <authorList>
            <person name="Xiong W."/>
            <person name="Schranz E."/>
        </authorList>
    </citation>
    <scope>NUCLEOTIDE SEQUENCE [LARGE SCALE GENOMIC DNA]</scope>
</reference>
<sequence length="501" mass="57347">MTWIGIYIAFASLLCILAMAADLIHGLRHRKLWFPCKYFTLNAASLTVITVAIKRDGEFIAFSSNHEQQGTYGKRHSFGCFGNHLGCKCLHSNKHRSLLLPCIYEVPKVVSPSYSPSETGDYVFRAIIIVAVLLMLLVLYACTSLAILKSKQILESKYQSVLKKENLQPGGRLTVEKLKEYVRKYSIMAETGSPQFMTACSATTTASGVLCALSSVICHRNSHRRPDQNIVDLDYKWSILAILIIQYIGVWLGAIAPISRCFAALRFKLSVKWICNHFKVFKVESYWIQKLSDWKHTSIPFSSRRRKCKILIQILKSLILCICIGFQMIVVVAYKMITVIPVFVVICVLYFFRCWKRLKTIFRIVLGHVCVLKHEQLREDIDLNRYVLQLQDEMEFPERTLKRISKSVKRLIKKAEKHQPKNLMNLLLESLVESRGFEGVGKFDSHQVPALLSEKYLNCWSLPLVTLTTIAMSLPNMQQNIVDVGWWRKLVEAKLVDGDNC</sequence>
<feature type="transmembrane region" description="Helical" evidence="1">
    <location>
        <begin position="336"/>
        <end position="355"/>
    </location>
</feature>
<feature type="transmembrane region" description="Helical" evidence="1">
    <location>
        <begin position="122"/>
        <end position="148"/>
    </location>
</feature>
<keyword evidence="1" id="KW-1133">Transmembrane helix</keyword>
<evidence type="ECO:0000256" key="1">
    <source>
        <dbReference type="SAM" id="Phobius"/>
    </source>
</evidence>
<evidence type="ECO:0000313" key="3">
    <source>
        <dbReference type="Proteomes" id="UP001157418"/>
    </source>
</evidence>
<keyword evidence="3" id="KW-1185">Reference proteome</keyword>
<dbReference type="PANTHER" id="PTHR35307:SF6">
    <property type="entry name" value="TRANSMEMBRANE PROTEIN"/>
    <property type="match status" value="1"/>
</dbReference>
<protein>
    <recommendedName>
        <fullName evidence="4">MLO-like protein</fullName>
    </recommendedName>
</protein>
<feature type="transmembrane region" description="Helical" evidence="1">
    <location>
        <begin position="36"/>
        <end position="53"/>
    </location>
</feature>
<feature type="transmembrane region" description="Helical" evidence="1">
    <location>
        <begin position="237"/>
        <end position="258"/>
    </location>
</feature>
<keyword evidence="1" id="KW-0472">Membrane</keyword>
<dbReference type="EMBL" id="CAKMRJ010005745">
    <property type="protein sequence ID" value="CAH1452454.1"/>
    <property type="molecule type" value="Genomic_DNA"/>
</dbReference>
<gene>
    <name evidence="2" type="ORF">LVIROSA_LOCUS37750</name>
</gene>
<organism evidence="2 3">
    <name type="scientific">Lactuca virosa</name>
    <dbReference type="NCBI Taxonomy" id="75947"/>
    <lineage>
        <taxon>Eukaryota</taxon>
        <taxon>Viridiplantae</taxon>
        <taxon>Streptophyta</taxon>
        <taxon>Embryophyta</taxon>
        <taxon>Tracheophyta</taxon>
        <taxon>Spermatophyta</taxon>
        <taxon>Magnoliopsida</taxon>
        <taxon>eudicotyledons</taxon>
        <taxon>Gunneridae</taxon>
        <taxon>Pentapetalae</taxon>
        <taxon>asterids</taxon>
        <taxon>campanulids</taxon>
        <taxon>Asterales</taxon>
        <taxon>Asteraceae</taxon>
        <taxon>Cichorioideae</taxon>
        <taxon>Cichorieae</taxon>
        <taxon>Lactucinae</taxon>
        <taxon>Lactuca</taxon>
    </lineage>
</organism>
<feature type="transmembrane region" description="Helical" evidence="1">
    <location>
        <begin position="6"/>
        <end position="24"/>
    </location>
</feature>
<evidence type="ECO:0008006" key="4">
    <source>
        <dbReference type="Google" id="ProtNLM"/>
    </source>
</evidence>
<evidence type="ECO:0000313" key="2">
    <source>
        <dbReference type="EMBL" id="CAH1452454.1"/>
    </source>
</evidence>
<feature type="transmembrane region" description="Helical" evidence="1">
    <location>
        <begin position="310"/>
        <end position="330"/>
    </location>
</feature>
<keyword evidence="1" id="KW-0812">Transmembrane</keyword>
<dbReference type="PANTHER" id="PTHR35307">
    <property type="entry name" value="PROTEIN, PUTATIVE-RELATED"/>
    <property type="match status" value="1"/>
</dbReference>
<name>A0AAU9PQM8_9ASTR</name>
<dbReference type="Proteomes" id="UP001157418">
    <property type="component" value="Unassembled WGS sequence"/>
</dbReference>
<comment type="caution">
    <text evidence="2">The sequence shown here is derived from an EMBL/GenBank/DDBJ whole genome shotgun (WGS) entry which is preliminary data.</text>
</comment>
<dbReference type="AlphaFoldDB" id="A0AAU9PQM8"/>